<dbReference type="Gene3D" id="3.20.20.20">
    <property type="entry name" value="Dihydropteroate synthase-like"/>
    <property type="match status" value="1"/>
</dbReference>
<dbReference type="HAMAP" id="MF_00159">
    <property type="entry name" value="IspG"/>
    <property type="match status" value="1"/>
</dbReference>
<dbReference type="InterPro" id="IPR016425">
    <property type="entry name" value="IspG_bac"/>
</dbReference>
<evidence type="ECO:0000256" key="7">
    <source>
        <dbReference type="HAMAP-Rule" id="MF_00159"/>
    </source>
</evidence>
<evidence type="ECO:0000313" key="11">
    <source>
        <dbReference type="Proteomes" id="UP000198639"/>
    </source>
</evidence>
<evidence type="ECO:0000256" key="2">
    <source>
        <dbReference type="ARBA" id="ARBA00022723"/>
    </source>
</evidence>
<sequence>MIVNQACLQEPIPSGPLPRGIRRKVAVSHGARTVWVGGDAPVVVQSMTNTDTADVIGTAIQVKELARAGSEIVRITVDTPAAAAAVPAIREQLDRMEIDTPLVGDFHYNGHLLLRDYPECAQALSKYRINPGNVGQGAKRDTQFAQMIEIAAKYDKPVRIGVNWGSLDQSLLARIMDENASRANPWTAQAVMYEALITSAIENAIRAEEVGLARDKIILSCKVSGVQDLIAVYRELARRCDYPLHLGLTEAGMGSKGIVASTAALSVLLQEGIGDTIRISLTPEPGGDRTREVVVGQEILQTMGLRKFTPMVIACPGCGRTTSTVFQELADNIQTFLRDSMPEWKQLYPGVEAMNVAVMGCIVNGPGESKHANIGISLPGTGESPAAPVFVDGQKFATLRGERIVDEFQAIVLDYVKKNYSREATTV</sequence>
<protein>
    <recommendedName>
        <fullName evidence="7">4-hydroxy-3-methylbut-2-en-1-yl diphosphate synthase (flavodoxin)</fullName>
        <ecNumber evidence="7">1.17.7.3</ecNumber>
    </recommendedName>
    <alternativeName>
        <fullName evidence="7">1-hydroxy-2-methyl-2-(E)-butenyl 4-diphosphate synthase</fullName>
    </alternativeName>
</protein>
<dbReference type="InterPro" id="IPR004588">
    <property type="entry name" value="IspG_bac-typ"/>
</dbReference>
<keyword evidence="1 7" id="KW-0004">4Fe-4S</keyword>
<dbReference type="GO" id="GO:0051539">
    <property type="term" value="F:4 iron, 4 sulfur cluster binding"/>
    <property type="evidence" value="ECO:0007669"/>
    <property type="project" value="UniProtKB-UniRule"/>
</dbReference>
<keyword evidence="11" id="KW-1185">Reference proteome</keyword>
<dbReference type="EMBL" id="FOLD01000004">
    <property type="protein sequence ID" value="SFC20727.1"/>
    <property type="molecule type" value="Genomic_DNA"/>
</dbReference>
<evidence type="ECO:0000256" key="3">
    <source>
        <dbReference type="ARBA" id="ARBA00023002"/>
    </source>
</evidence>
<dbReference type="Pfam" id="PF26540">
    <property type="entry name" value="GcpE_C"/>
    <property type="match status" value="1"/>
</dbReference>
<keyword evidence="4 7" id="KW-0408">Iron</keyword>
<comment type="similarity">
    <text evidence="7">Belongs to the IspG family.</text>
</comment>
<dbReference type="InterPro" id="IPR011005">
    <property type="entry name" value="Dihydropteroate_synth-like_sf"/>
</dbReference>
<dbReference type="NCBIfam" id="NF001540">
    <property type="entry name" value="PRK00366.1"/>
    <property type="match status" value="1"/>
</dbReference>
<evidence type="ECO:0000259" key="9">
    <source>
        <dbReference type="Pfam" id="PF26540"/>
    </source>
</evidence>
<dbReference type="Gene3D" id="3.30.413.10">
    <property type="entry name" value="Sulfite Reductase Hemoprotein, domain 1"/>
    <property type="match status" value="1"/>
</dbReference>
<reference evidence="11" key="1">
    <citation type="submission" date="2016-10" db="EMBL/GenBank/DDBJ databases">
        <authorList>
            <person name="Varghese N."/>
            <person name="Submissions S."/>
        </authorList>
    </citation>
    <scope>NUCLEOTIDE SEQUENCE [LARGE SCALE GENOMIC DNA]</scope>
    <source>
        <strain evidence="11">CGMCC 1.12041</strain>
    </source>
</reference>
<dbReference type="PIRSF" id="PIRSF004640">
    <property type="entry name" value="IspG"/>
    <property type="match status" value="1"/>
</dbReference>
<dbReference type="EC" id="1.17.7.3" evidence="7"/>
<dbReference type="InterPro" id="IPR058579">
    <property type="entry name" value="IspG_C"/>
</dbReference>
<dbReference type="GO" id="GO:0016114">
    <property type="term" value="P:terpenoid biosynthetic process"/>
    <property type="evidence" value="ECO:0007669"/>
    <property type="project" value="InterPro"/>
</dbReference>
<accession>A0A1I1H9N9</accession>
<dbReference type="GO" id="GO:0046429">
    <property type="term" value="F:4-hydroxy-3-methylbut-2-en-1-yl diphosphate synthase activity (ferredoxin)"/>
    <property type="evidence" value="ECO:0007669"/>
    <property type="project" value="UniProtKB-UniRule"/>
</dbReference>
<feature type="domain" description="IspG C-terminal" evidence="9">
    <location>
        <begin position="312"/>
        <end position="412"/>
    </location>
</feature>
<keyword evidence="6 7" id="KW-0414">Isoprene biosynthesis</keyword>
<dbReference type="InterPro" id="IPR045854">
    <property type="entry name" value="NO2/SO3_Rdtase_4Fe4S_sf"/>
</dbReference>
<dbReference type="UniPathway" id="UPA00056">
    <property type="reaction ID" value="UER00096"/>
</dbReference>
<dbReference type="GO" id="GO:0005506">
    <property type="term" value="F:iron ion binding"/>
    <property type="evidence" value="ECO:0007669"/>
    <property type="project" value="InterPro"/>
</dbReference>
<evidence type="ECO:0000259" key="8">
    <source>
        <dbReference type="Pfam" id="PF04551"/>
    </source>
</evidence>
<evidence type="ECO:0000256" key="5">
    <source>
        <dbReference type="ARBA" id="ARBA00023014"/>
    </source>
</evidence>
<feature type="binding site" evidence="7">
    <location>
        <position position="368"/>
    </location>
    <ligand>
        <name>[4Fe-4S] cluster</name>
        <dbReference type="ChEBI" id="CHEBI:49883"/>
    </ligand>
</feature>
<dbReference type="FunFam" id="3.30.413.10:FF:000012">
    <property type="entry name" value="4-hydroxy-3-methylbut-2-en-1-yl diphosphate synthase (flavodoxin)"/>
    <property type="match status" value="1"/>
</dbReference>
<dbReference type="NCBIfam" id="TIGR00612">
    <property type="entry name" value="ispG_gcpE"/>
    <property type="match status" value="1"/>
</dbReference>
<dbReference type="InterPro" id="IPR058578">
    <property type="entry name" value="IspG_TIM"/>
</dbReference>
<dbReference type="PANTHER" id="PTHR30454">
    <property type="entry name" value="4-HYDROXY-3-METHYLBUT-2-EN-1-YL DIPHOSPHATE SYNTHASE"/>
    <property type="match status" value="1"/>
</dbReference>
<keyword evidence="3 7" id="KW-0560">Oxidoreductase</keyword>
<name>A0A1I1H9N9_9BURK</name>
<evidence type="ECO:0000313" key="10">
    <source>
        <dbReference type="EMBL" id="SFC20727.1"/>
    </source>
</evidence>
<proteinExistence type="inferred from homology"/>
<keyword evidence="5 7" id="KW-0411">Iron-sulfur</keyword>
<comment type="pathway">
    <text evidence="7">Isoprenoid biosynthesis; isopentenyl diphosphate biosynthesis via DXP pathway; isopentenyl diphosphate from 1-deoxy-D-xylulose 5-phosphate: step 5/6.</text>
</comment>
<feature type="binding site" evidence="7">
    <location>
        <position position="361"/>
    </location>
    <ligand>
        <name>[4Fe-4S] cluster</name>
        <dbReference type="ChEBI" id="CHEBI:49883"/>
    </ligand>
</feature>
<dbReference type="AlphaFoldDB" id="A0A1I1H9N9"/>
<dbReference type="PANTHER" id="PTHR30454:SF0">
    <property type="entry name" value="4-HYDROXY-3-METHYLBUT-2-EN-1-YL DIPHOSPHATE SYNTHASE (FERREDOXIN), CHLOROPLASTIC"/>
    <property type="match status" value="1"/>
</dbReference>
<comment type="cofactor">
    <cofactor evidence="7">
        <name>[4Fe-4S] cluster</name>
        <dbReference type="ChEBI" id="CHEBI:49883"/>
    </cofactor>
    <text evidence="7">Binds 1 [4Fe-4S] cluster.</text>
</comment>
<evidence type="ECO:0000256" key="6">
    <source>
        <dbReference type="ARBA" id="ARBA00023229"/>
    </source>
</evidence>
<dbReference type="Proteomes" id="UP000198639">
    <property type="component" value="Unassembled WGS sequence"/>
</dbReference>
<feature type="domain" description="IspG TIM-barrel" evidence="8">
    <location>
        <begin position="33"/>
        <end position="296"/>
    </location>
</feature>
<comment type="catalytic activity">
    <reaction evidence="7">
        <text>(2E)-4-hydroxy-3-methylbut-2-enyl diphosphate + oxidized [flavodoxin] + H2O + 2 H(+) = 2-C-methyl-D-erythritol 2,4-cyclic diphosphate + reduced [flavodoxin]</text>
        <dbReference type="Rhea" id="RHEA:43604"/>
        <dbReference type="Rhea" id="RHEA-COMP:10622"/>
        <dbReference type="Rhea" id="RHEA-COMP:10623"/>
        <dbReference type="ChEBI" id="CHEBI:15377"/>
        <dbReference type="ChEBI" id="CHEBI:15378"/>
        <dbReference type="ChEBI" id="CHEBI:57618"/>
        <dbReference type="ChEBI" id="CHEBI:58210"/>
        <dbReference type="ChEBI" id="CHEBI:58483"/>
        <dbReference type="ChEBI" id="CHEBI:128753"/>
        <dbReference type="EC" id="1.17.7.3"/>
    </reaction>
</comment>
<dbReference type="GO" id="GO:0141197">
    <property type="term" value="F:4-hydroxy-3-methylbut-2-enyl-diphosphate synthase activity (flavodoxin)"/>
    <property type="evidence" value="ECO:0007669"/>
    <property type="project" value="UniProtKB-EC"/>
</dbReference>
<evidence type="ECO:0000256" key="1">
    <source>
        <dbReference type="ARBA" id="ARBA00022485"/>
    </source>
</evidence>
<dbReference type="RefSeq" id="WP_229408631.1">
    <property type="nucleotide sequence ID" value="NZ_FOLD01000004.1"/>
</dbReference>
<dbReference type="STRING" id="1164594.SAMN05216204_104196"/>
<organism evidence="10 11">
    <name type="scientific">Massilia yuzhufengensis</name>
    <dbReference type="NCBI Taxonomy" id="1164594"/>
    <lineage>
        <taxon>Bacteria</taxon>
        <taxon>Pseudomonadati</taxon>
        <taxon>Pseudomonadota</taxon>
        <taxon>Betaproteobacteria</taxon>
        <taxon>Burkholderiales</taxon>
        <taxon>Oxalobacteraceae</taxon>
        <taxon>Telluria group</taxon>
        <taxon>Massilia</taxon>
    </lineage>
</organism>
<dbReference type="Pfam" id="PF04551">
    <property type="entry name" value="GcpE"/>
    <property type="match status" value="1"/>
</dbReference>
<gene>
    <name evidence="7" type="primary">ispG</name>
    <name evidence="10" type="ORF">SAMN05216204_104196</name>
</gene>
<evidence type="ECO:0000256" key="4">
    <source>
        <dbReference type="ARBA" id="ARBA00023004"/>
    </source>
</evidence>
<dbReference type="SUPFAM" id="SSF51717">
    <property type="entry name" value="Dihydropteroate synthetase-like"/>
    <property type="match status" value="1"/>
</dbReference>
<comment type="function">
    <text evidence="7">Converts 2C-methyl-D-erythritol 2,4-cyclodiphosphate (ME-2,4cPP) into 1-hydroxy-2-methyl-2-(E)-butenyl 4-diphosphate.</text>
</comment>
<feature type="binding site" evidence="7">
    <location>
        <position position="315"/>
    </location>
    <ligand>
        <name>[4Fe-4S] cluster</name>
        <dbReference type="ChEBI" id="CHEBI:49883"/>
    </ligand>
</feature>
<dbReference type="GO" id="GO:0019288">
    <property type="term" value="P:isopentenyl diphosphate biosynthetic process, methylerythritol 4-phosphate pathway"/>
    <property type="evidence" value="ECO:0007669"/>
    <property type="project" value="UniProtKB-UniRule"/>
</dbReference>
<feature type="binding site" evidence="7">
    <location>
        <position position="318"/>
    </location>
    <ligand>
        <name>[4Fe-4S] cluster</name>
        <dbReference type="ChEBI" id="CHEBI:49883"/>
    </ligand>
</feature>
<keyword evidence="2 7" id="KW-0479">Metal-binding</keyword>